<protein>
    <submittedName>
        <fullName evidence="2">Endoribonuclease L-PSP</fullName>
    </submittedName>
</protein>
<keyword evidence="3" id="KW-1185">Reference proteome</keyword>
<dbReference type="InterPro" id="IPR035959">
    <property type="entry name" value="RutC-like_sf"/>
</dbReference>
<evidence type="ECO:0000256" key="1">
    <source>
        <dbReference type="ARBA" id="ARBA00010552"/>
    </source>
</evidence>
<dbReference type="SUPFAM" id="SSF55298">
    <property type="entry name" value="YjgF-like"/>
    <property type="match status" value="1"/>
</dbReference>
<dbReference type="EMBL" id="FNGA01000001">
    <property type="protein sequence ID" value="SDK30734.1"/>
    <property type="molecule type" value="Genomic_DNA"/>
</dbReference>
<dbReference type="GO" id="GO:0005829">
    <property type="term" value="C:cytosol"/>
    <property type="evidence" value="ECO:0007669"/>
    <property type="project" value="TreeGrafter"/>
</dbReference>
<dbReference type="NCBIfam" id="TIGR00004">
    <property type="entry name" value="Rid family detoxifying hydrolase"/>
    <property type="match status" value="1"/>
</dbReference>
<sequence>MSNKKAIETSNAPGAIGPYSQGVVAGNLLFASGQLPINPETGKMVEGSIEDRAHQVFKNLCAIVEAAGGNADGVVKTTVFLTDLADFQAVNAVYSEYFKAPFPARSAIQVAGLPLGSDIEMEAIISL</sequence>
<accession>A0A1G9AV00</accession>
<comment type="similarity">
    <text evidence="1">Belongs to the RutC family.</text>
</comment>
<dbReference type="Proteomes" id="UP000199053">
    <property type="component" value="Unassembled WGS sequence"/>
</dbReference>
<dbReference type="PANTHER" id="PTHR11803:SF39">
    <property type="entry name" value="2-IMINOBUTANOATE_2-IMINOPROPANOATE DEAMINASE"/>
    <property type="match status" value="1"/>
</dbReference>
<dbReference type="AlphaFoldDB" id="A0A1G9AV00"/>
<dbReference type="Pfam" id="PF01042">
    <property type="entry name" value="Ribonuc_L-PSP"/>
    <property type="match status" value="1"/>
</dbReference>
<dbReference type="STRING" id="246191.SAMN05660337_0029"/>
<organism evidence="2 3">
    <name type="scientific">Maridesulfovibrio ferrireducens</name>
    <dbReference type="NCBI Taxonomy" id="246191"/>
    <lineage>
        <taxon>Bacteria</taxon>
        <taxon>Pseudomonadati</taxon>
        <taxon>Thermodesulfobacteriota</taxon>
        <taxon>Desulfovibrionia</taxon>
        <taxon>Desulfovibrionales</taxon>
        <taxon>Desulfovibrionaceae</taxon>
        <taxon>Maridesulfovibrio</taxon>
    </lineage>
</organism>
<proteinExistence type="inferred from homology"/>
<dbReference type="Gene3D" id="3.30.1330.40">
    <property type="entry name" value="RutC-like"/>
    <property type="match status" value="1"/>
</dbReference>
<dbReference type="PANTHER" id="PTHR11803">
    <property type="entry name" value="2-IMINOBUTANOATE/2-IMINOPROPANOATE DEAMINASE RIDA"/>
    <property type="match status" value="1"/>
</dbReference>
<gene>
    <name evidence="2" type="ORF">SAMN05660337_0029</name>
</gene>
<dbReference type="OrthoDB" id="9808943at2"/>
<dbReference type="GO" id="GO:0019239">
    <property type="term" value="F:deaminase activity"/>
    <property type="evidence" value="ECO:0007669"/>
    <property type="project" value="TreeGrafter"/>
</dbReference>
<evidence type="ECO:0000313" key="2">
    <source>
        <dbReference type="EMBL" id="SDK30734.1"/>
    </source>
</evidence>
<dbReference type="InterPro" id="IPR019897">
    <property type="entry name" value="RidA_CS"/>
</dbReference>
<evidence type="ECO:0000313" key="3">
    <source>
        <dbReference type="Proteomes" id="UP000199053"/>
    </source>
</evidence>
<dbReference type="CDD" id="cd00448">
    <property type="entry name" value="YjgF_YER057c_UK114_family"/>
    <property type="match status" value="1"/>
</dbReference>
<dbReference type="FunFam" id="3.30.1330.40:FF:000001">
    <property type="entry name" value="L-PSP family endoribonuclease"/>
    <property type="match status" value="1"/>
</dbReference>
<dbReference type="RefSeq" id="WP_092157094.1">
    <property type="nucleotide sequence ID" value="NZ_FNGA01000001.1"/>
</dbReference>
<dbReference type="PROSITE" id="PS01094">
    <property type="entry name" value="UPF0076"/>
    <property type="match status" value="1"/>
</dbReference>
<reference evidence="3" key="1">
    <citation type="submission" date="2016-10" db="EMBL/GenBank/DDBJ databases">
        <authorList>
            <person name="Varghese N."/>
            <person name="Submissions S."/>
        </authorList>
    </citation>
    <scope>NUCLEOTIDE SEQUENCE [LARGE SCALE GENOMIC DNA]</scope>
    <source>
        <strain evidence="3">DSM 16995</strain>
    </source>
</reference>
<dbReference type="InterPro" id="IPR006056">
    <property type="entry name" value="RidA"/>
</dbReference>
<name>A0A1G9AV00_9BACT</name>
<dbReference type="InterPro" id="IPR006175">
    <property type="entry name" value="YjgF/YER057c/UK114"/>
</dbReference>